<protein>
    <recommendedName>
        <fullName evidence="4">HEAT repeat domain-containing protein</fullName>
    </recommendedName>
</protein>
<sequence>MGRKGTSIGQLTRACSVVAILAAAAPALQAQTAPTENGPMSAIDWLSDSLADPQEFTLDEPATSTSAAVESISVQSLDAPSPDAAGLLPPSVTGFPARLWGSAETNQIIEQIVTSPRTPLPALSALRREILLAEAAAPENGNGRLLLARIDKLLELGFLEDAHALLSSIETRNADLFRREFDIALLLGRETEACNDIRSAGGVALSYQVRVFCLARNGDWNAAVLTLNSADILGELNPGEYDLIARFLDPEMFEGDPDLPVPSHPSPLVYRMYEALGQPIPTRILPLAFSQADLREVTGWKLRIEAAERLGRIGAVPDNRLLGIYTERQAAASGGVWDRVKIVQNMDVALRSGDTDAISRQLPALIEVMQENALQRPLANIFAPRLTELINPEVDGEEATVPLVFTDESLSLIRQISLLSDTYETVPAGFSPTTPREAFLESLAQGLPAADTPGDPAIQAVIDGFDGAALTAADQVLLDDGRVGELLLHAISRFGSGTEGDLSQVTSALRLLRSLGREDTARQAALQFLLISENGASY</sequence>
<evidence type="ECO:0008006" key="4">
    <source>
        <dbReference type="Google" id="ProtNLM"/>
    </source>
</evidence>
<dbReference type="Proteomes" id="UP000640583">
    <property type="component" value="Unassembled WGS sequence"/>
</dbReference>
<evidence type="ECO:0000313" key="2">
    <source>
        <dbReference type="EMBL" id="MBI1492344.1"/>
    </source>
</evidence>
<feature type="chain" id="PRO_5035261784" description="HEAT repeat domain-containing protein" evidence="1">
    <location>
        <begin position="31"/>
        <end position="538"/>
    </location>
</feature>
<organism evidence="2 3">
    <name type="scientific">Halocynthiibacter styelae</name>
    <dbReference type="NCBI Taxonomy" id="2761955"/>
    <lineage>
        <taxon>Bacteria</taxon>
        <taxon>Pseudomonadati</taxon>
        <taxon>Pseudomonadota</taxon>
        <taxon>Alphaproteobacteria</taxon>
        <taxon>Rhodobacterales</taxon>
        <taxon>Paracoccaceae</taxon>
        <taxon>Halocynthiibacter</taxon>
    </lineage>
</organism>
<gene>
    <name evidence="2" type="ORF">H1D41_01695</name>
</gene>
<dbReference type="EMBL" id="JADCKQ010000001">
    <property type="protein sequence ID" value="MBI1492344.1"/>
    <property type="molecule type" value="Genomic_DNA"/>
</dbReference>
<proteinExistence type="predicted"/>
<evidence type="ECO:0000313" key="3">
    <source>
        <dbReference type="Proteomes" id="UP000640583"/>
    </source>
</evidence>
<feature type="signal peptide" evidence="1">
    <location>
        <begin position="1"/>
        <end position="30"/>
    </location>
</feature>
<accession>A0A8J7IC58</accession>
<comment type="caution">
    <text evidence="2">The sequence shown here is derived from an EMBL/GenBank/DDBJ whole genome shotgun (WGS) entry which is preliminary data.</text>
</comment>
<dbReference type="RefSeq" id="WP_228847272.1">
    <property type="nucleotide sequence ID" value="NZ_JADCKQ010000001.1"/>
</dbReference>
<keyword evidence="3" id="KW-1185">Reference proteome</keyword>
<evidence type="ECO:0000256" key="1">
    <source>
        <dbReference type="SAM" id="SignalP"/>
    </source>
</evidence>
<dbReference type="AlphaFoldDB" id="A0A8J7IC58"/>
<keyword evidence="1" id="KW-0732">Signal</keyword>
<name>A0A8J7IC58_9RHOB</name>
<reference evidence="2" key="1">
    <citation type="submission" date="2020-10" db="EMBL/GenBank/DDBJ databases">
        <title>Paenihalocynthiibacter styelae gen. nov., sp. nov., isolated from stalked sea squirt Styela clava.</title>
        <authorList>
            <person name="Kim Y.-O."/>
            <person name="Yoon J.-H."/>
        </authorList>
    </citation>
    <scope>NUCLEOTIDE SEQUENCE</scope>
    <source>
        <strain evidence="2">MYP1-1</strain>
    </source>
</reference>